<evidence type="ECO:0000313" key="3">
    <source>
        <dbReference type="EMBL" id="KAK2818497.1"/>
    </source>
</evidence>
<accession>A0AA88IRM7</accession>
<evidence type="ECO:0000256" key="1">
    <source>
        <dbReference type="SAM" id="MobiDB-lite"/>
    </source>
</evidence>
<dbReference type="Proteomes" id="UP001187415">
    <property type="component" value="Unassembled WGS sequence"/>
</dbReference>
<keyword evidence="2" id="KW-0732">Signal</keyword>
<reference evidence="3" key="1">
    <citation type="submission" date="2023-07" db="EMBL/GenBank/DDBJ databases">
        <title>Chromosome-level Genome Assembly of Striped Snakehead (Channa striata).</title>
        <authorList>
            <person name="Liu H."/>
        </authorList>
    </citation>
    <scope>NUCLEOTIDE SEQUENCE</scope>
    <source>
        <strain evidence="3">Gz</strain>
        <tissue evidence="3">Muscle</tissue>
    </source>
</reference>
<name>A0AA88IRM7_CHASR</name>
<gene>
    <name evidence="3" type="ORF">Q5P01_024058</name>
</gene>
<keyword evidence="4" id="KW-1185">Reference proteome</keyword>
<dbReference type="EMBL" id="JAUPFM010000020">
    <property type="protein sequence ID" value="KAK2818497.1"/>
    <property type="molecule type" value="Genomic_DNA"/>
</dbReference>
<evidence type="ECO:0000256" key="2">
    <source>
        <dbReference type="SAM" id="SignalP"/>
    </source>
</evidence>
<comment type="caution">
    <text evidence="3">The sequence shown here is derived from an EMBL/GenBank/DDBJ whole genome shotgun (WGS) entry which is preliminary data.</text>
</comment>
<protein>
    <submittedName>
        <fullName evidence="3">Uncharacterized protein</fullName>
    </submittedName>
</protein>
<evidence type="ECO:0000313" key="4">
    <source>
        <dbReference type="Proteomes" id="UP001187415"/>
    </source>
</evidence>
<dbReference type="AlphaFoldDB" id="A0AA88IRM7"/>
<proteinExistence type="predicted"/>
<organism evidence="3 4">
    <name type="scientific">Channa striata</name>
    <name type="common">Snakehead murrel</name>
    <name type="synonym">Ophicephalus striatus</name>
    <dbReference type="NCBI Taxonomy" id="64152"/>
    <lineage>
        <taxon>Eukaryota</taxon>
        <taxon>Metazoa</taxon>
        <taxon>Chordata</taxon>
        <taxon>Craniata</taxon>
        <taxon>Vertebrata</taxon>
        <taxon>Euteleostomi</taxon>
        <taxon>Actinopterygii</taxon>
        <taxon>Neopterygii</taxon>
        <taxon>Teleostei</taxon>
        <taxon>Neoteleostei</taxon>
        <taxon>Acanthomorphata</taxon>
        <taxon>Anabantaria</taxon>
        <taxon>Anabantiformes</taxon>
        <taxon>Channoidei</taxon>
        <taxon>Channidae</taxon>
        <taxon>Channa</taxon>
    </lineage>
</organism>
<feature type="signal peptide" evidence="2">
    <location>
        <begin position="1"/>
        <end position="23"/>
    </location>
</feature>
<feature type="chain" id="PRO_5041732232" evidence="2">
    <location>
        <begin position="24"/>
        <end position="673"/>
    </location>
</feature>
<feature type="region of interest" description="Disordered" evidence="1">
    <location>
        <begin position="319"/>
        <end position="338"/>
    </location>
</feature>
<sequence>MLTAFGRMTVTMMVWVWIGLVAAARVNTAEESHRDANAGLVGLKAPGESWSGGGFFPVPVWKFLEVSGSGAAGSAEFSRPQYHCGDASLTVRFSLIQHSNLNLEDRSSLLERCHGSVRTLGQWRLLKLPYASCPMEIWVSDRMWLRQLTLRYFDHLLQDVMTGVATCKNPAESLTVPPLVSCGAAEVTVKLPPGSRLRRVKPLGKGGVAGVTLSSSTSDSVLVQILTLADTHTVLELISSDSAGQMSMMLVSCFNTGSQSGPGSHPRALENPLNTWEVLNLGSGLLAATGTSNPTLSQQVVNDDSVFYDLWGFYDIPAGPPRRNRNHNRPGINRNHNRGKSFNPAIYCCRKHNNRGKSFNVAIQCCRNHNRGLRNNNRRRSFNPAIYCHRKHNNRGKSFNVAIQCCRNHNRGLRNNNNRRKSFNPAIYCRRKHNRGHRNHNRRRSFNFAIYCCRKHNTAQHRSPQAQHRLPVPQPRKSFNLKIYCRRKHNRGRRNHNRRKSFNFAIYCRRKHNTGRCNHNSGCRNHNQRKRVNLAIYCRCKHNRGRCNHNRRKRFNFAIYCRRNHNTGRCNHNSGCRNHNQRKRVNLAIYCRCKHNRGRCNHNRRKSFNYAIYCRRNHNTGRRNHNSGCRNHNRRKRVNLAIYCRCKHNRGRCNHNRRKRFNFAIYCRRKHNS</sequence>